<dbReference type="GO" id="GO:0016783">
    <property type="term" value="F:sulfurtransferase activity"/>
    <property type="evidence" value="ECO:0007669"/>
    <property type="project" value="TreeGrafter"/>
</dbReference>
<sequence>MCSRPEELMTLDTHVGVATQAQLPICGRCKVRPVQFRVQESFCAECFIFQVCLKFRVAIGSSRPFEGGTRGGRLPPRTAAPAHLRLPSLRRFAVAYSGGFGSTVLLDMLLDQSLVALRRRPTDSTGALATVSPDDCPIGLLGGDGGNDPRRAVRPPTRCLVLHIDEHASYLGTPAAAYGPFAVGLAEHVARFQSHAVFVCAPLELVLDRELPCEADLVAFSQAATLQQWYATSEDGAIPTHPASSRRSHQPRMSVRALEALAPALDGPRTGDGPSAVDASPGPLGRLGSLRAQLREAFAACGSVSARDDLREQLRWLLLRRLSRAFGCNLLFSGDTKTTLASKTLSLCALGRGFMLPVEAGADDWRETDFLVTRPLRDVSTKEACIYSQLRGIPSLPASLPLGMCPAPYIPGQGNSSLIGLSNAFIARLQQEFPSTVSTVTATALKVTTDAEHFDPAAGPMKPCLLCLAPVPEADIQPTVGTRSPIGALAEIATTERLCYGCRTLISECD</sequence>
<dbReference type="Pfam" id="PF10288">
    <property type="entry name" value="CTU2"/>
    <property type="match status" value="1"/>
</dbReference>
<evidence type="ECO:0000256" key="3">
    <source>
        <dbReference type="HAMAP-Rule" id="MF_03054"/>
    </source>
</evidence>
<dbReference type="HAMAP" id="MF_03054">
    <property type="entry name" value="CTU2"/>
    <property type="match status" value="1"/>
</dbReference>
<evidence type="ECO:0000256" key="1">
    <source>
        <dbReference type="ARBA" id="ARBA00022490"/>
    </source>
</evidence>
<keyword evidence="1 3" id="KW-0963">Cytoplasm</keyword>
<dbReference type="AlphaFoldDB" id="A0A058ZCD6"/>
<dbReference type="GeneID" id="20525749"/>
<evidence type="ECO:0000313" key="4">
    <source>
        <dbReference type="EMBL" id="KCV71606.1"/>
    </source>
</evidence>
<comment type="subcellular location">
    <subcellularLocation>
        <location evidence="3">Cytoplasm</location>
    </subcellularLocation>
</comment>
<accession>A0A058ZCD6</accession>
<dbReference type="PANTHER" id="PTHR20882:SF14">
    <property type="entry name" value="CYTOPLASMIC TRNA 2-THIOLATION PROTEIN 2"/>
    <property type="match status" value="1"/>
</dbReference>
<dbReference type="Proteomes" id="UP000030693">
    <property type="component" value="Unassembled WGS sequence"/>
</dbReference>
<dbReference type="GO" id="GO:0000049">
    <property type="term" value="F:tRNA binding"/>
    <property type="evidence" value="ECO:0007669"/>
    <property type="project" value="InterPro"/>
</dbReference>
<keyword evidence="5" id="KW-1185">Reference proteome</keyword>
<evidence type="ECO:0000313" key="5">
    <source>
        <dbReference type="Proteomes" id="UP000030693"/>
    </source>
</evidence>
<proteinExistence type="inferred from homology"/>
<dbReference type="GO" id="GO:0005829">
    <property type="term" value="C:cytosol"/>
    <property type="evidence" value="ECO:0007669"/>
    <property type="project" value="TreeGrafter"/>
</dbReference>
<dbReference type="InterPro" id="IPR014729">
    <property type="entry name" value="Rossmann-like_a/b/a_fold"/>
</dbReference>
<comment type="function">
    <text evidence="3">Plays a central role in 2-thiolation of mcm(5)S(2)U at tRNA wobble positions of tRNA(Lys), tRNA(Glu) and tRNA(Gln). May act by forming a heterodimer with NCS6/CTU1 that ligates sulfur from thiocarboxylated URM1 onto the uridine of tRNAs at wobble position.</text>
</comment>
<name>A0A058ZCD6_FONAL</name>
<comment type="similarity">
    <text evidence="3">Belongs to the CTU2/NCS2 family.</text>
</comment>
<organism evidence="4">
    <name type="scientific">Fonticula alba</name>
    <name type="common">Slime mold</name>
    <dbReference type="NCBI Taxonomy" id="691883"/>
    <lineage>
        <taxon>Eukaryota</taxon>
        <taxon>Rotosphaerida</taxon>
        <taxon>Fonticulaceae</taxon>
        <taxon>Fonticula</taxon>
    </lineage>
</organism>
<dbReference type="GO" id="GO:0016779">
    <property type="term" value="F:nucleotidyltransferase activity"/>
    <property type="evidence" value="ECO:0007669"/>
    <property type="project" value="UniProtKB-UniRule"/>
</dbReference>
<dbReference type="Gene3D" id="3.40.50.620">
    <property type="entry name" value="HUPs"/>
    <property type="match status" value="2"/>
</dbReference>
<dbReference type="EMBL" id="KB932202">
    <property type="protein sequence ID" value="KCV71606.1"/>
    <property type="molecule type" value="Genomic_DNA"/>
</dbReference>
<dbReference type="InterPro" id="IPR019407">
    <property type="entry name" value="CTU2"/>
</dbReference>
<gene>
    <name evidence="4" type="ORF">H696_01024</name>
</gene>
<dbReference type="UniPathway" id="UPA00988"/>
<reference evidence="4" key="1">
    <citation type="submission" date="2013-04" db="EMBL/GenBank/DDBJ databases">
        <title>The Genome Sequence of Fonticula alba ATCC 38817.</title>
        <authorList>
            <consortium name="The Broad Institute Genomics Platform"/>
            <person name="Russ C."/>
            <person name="Cuomo C."/>
            <person name="Burger G."/>
            <person name="Gray M.W."/>
            <person name="Holland P.W.H."/>
            <person name="King N."/>
            <person name="Lang F.B.F."/>
            <person name="Roger A.J."/>
            <person name="Ruiz-Trillo I."/>
            <person name="Brown M."/>
            <person name="Walker B."/>
            <person name="Young S."/>
            <person name="Zeng Q."/>
            <person name="Gargeya S."/>
            <person name="Fitzgerald M."/>
            <person name="Haas B."/>
            <person name="Abouelleil A."/>
            <person name="Allen A.W."/>
            <person name="Alvarado L."/>
            <person name="Arachchi H.M."/>
            <person name="Berlin A.M."/>
            <person name="Chapman S.B."/>
            <person name="Gainer-Dewar J."/>
            <person name="Goldberg J."/>
            <person name="Griggs A."/>
            <person name="Gujja S."/>
            <person name="Hansen M."/>
            <person name="Howarth C."/>
            <person name="Imamovic A."/>
            <person name="Ireland A."/>
            <person name="Larimer J."/>
            <person name="McCowan C."/>
            <person name="Murphy C."/>
            <person name="Pearson M."/>
            <person name="Poon T.W."/>
            <person name="Priest M."/>
            <person name="Roberts A."/>
            <person name="Saif S."/>
            <person name="Shea T."/>
            <person name="Sisk P."/>
            <person name="Sykes S."/>
            <person name="Wortman J."/>
            <person name="Nusbaum C."/>
            <person name="Birren B."/>
        </authorList>
    </citation>
    <scope>NUCLEOTIDE SEQUENCE [LARGE SCALE GENOMIC DNA]</scope>
    <source>
        <strain evidence="4">ATCC 38817</strain>
    </source>
</reference>
<dbReference type="GO" id="GO:0032447">
    <property type="term" value="P:protein urmylation"/>
    <property type="evidence" value="ECO:0007669"/>
    <property type="project" value="UniProtKB-UniRule"/>
</dbReference>
<dbReference type="OrthoDB" id="25129at2759"/>
<evidence type="ECO:0000256" key="2">
    <source>
        <dbReference type="ARBA" id="ARBA00022694"/>
    </source>
</evidence>
<comment type="pathway">
    <text evidence="3">tRNA modification; 5-methoxycarbonylmethyl-2-thiouridine-tRNA biosynthesis.</text>
</comment>
<dbReference type="PANTHER" id="PTHR20882">
    <property type="entry name" value="CYTOPLASMIC TRNA 2-THIOLATION PROTEIN 2"/>
    <property type="match status" value="1"/>
</dbReference>
<dbReference type="STRING" id="691883.A0A058ZCD6"/>
<dbReference type="eggNOG" id="KOG2594">
    <property type="taxonomic scope" value="Eukaryota"/>
</dbReference>
<dbReference type="RefSeq" id="XP_009493184.1">
    <property type="nucleotide sequence ID" value="XM_009494909.1"/>
</dbReference>
<keyword evidence="2 3" id="KW-0819">tRNA processing</keyword>
<protein>
    <recommendedName>
        <fullName evidence="3">Cytoplasmic tRNA 2-thiolation protein 2</fullName>
    </recommendedName>
</protein>
<dbReference type="GO" id="GO:0002143">
    <property type="term" value="P:tRNA wobble position uridine thiolation"/>
    <property type="evidence" value="ECO:0007669"/>
    <property type="project" value="TreeGrafter"/>
</dbReference>